<feature type="transmembrane region" description="Helical" evidence="16">
    <location>
        <begin position="1001"/>
        <end position="1020"/>
    </location>
</feature>
<dbReference type="GO" id="GO:0005524">
    <property type="term" value="F:ATP binding"/>
    <property type="evidence" value="ECO:0007669"/>
    <property type="project" value="UniProtKB-UniRule"/>
</dbReference>
<dbReference type="InterPro" id="IPR008250">
    <property type="entry name" value="ATPase_P-typ_transduc_dom_A_sf"/>
</dbReference>
<dbReference type="GO" id="GO:0045332">
    <property type="term" value="P:phospholipid translocation"/>
    <property type="evidence" value="ECO:0007669"/>
    <property type="project" value="TreeGrafter"/>
</dbReference>
<keyword evidence="7 14" id="KW-0067">ATP-binding</keyword>
<dbReference type="Gene3D" id="3.40.1110.10">
    <property type="entry name" value="Calcium-transporting ATPase, cytoplasmic domain N"/>
    <property type="match status" value="1"/>
</dbReference>
<feature type="region of interest" description="Disordered" evidence="17">
    <location>
        <begin position="446"/>
        <end position="485"/>
    </location>
</feature>
<dbReference type="InterPro" id="IPR032630">
    <property type="entry name" value="P_typ_ATPase_c"/>
</dbReference>
<dbReference type="PROSITE" id="PS00154">
    <property type="entry name" value="ATPASE_E1_E2"/>
    <property type="match status" value="1"/>
</dbReference>
<feature type="transmembrane region" description="Helical" evidence="16">
    <location>
        <begin position="970"/>
        <end position="989"/>
    </location>
</feature>
<feature type="domain" description="P-type ATPase N-terminal" evidence="19">
    <location>
        <begin position="50"/>
        <end position="101"/>
    </location>
</feature>
<feature type="binding site" evidence="15">
    <location>
        <position position="834"/>
    </location>
    <ligand>
        <name>Mg(2+)</name>
        <dbReference type="ChEBI" id="CHEBI:18420"/>
    </ligand>
</feature>
<feature type="region of interest" description="Disordered" evidence="17">
    <location>
        <begin position="1130"/>
        <end position="1160"/>
    </location>
</feature>
<feature type="transmembrane region" description="Helical" evidence="16">
    <location>
        <begin position="1032"/>
        <end position="1055"/>
    </location>
</feature>
<dbReference type="PANTHER" id="PTHR24092">
    <property type="entry name" value="PROBABLE PHOSPHOLIPID-TRANSPORTING ATPASE"/>
    <property type="match status" value="1"/>
</dbReference>
<evidence type="ECO:0000259" key="20">
    <source>
        <dbReference type="Pfam" id="PF16212"/>
    </source>
</evidence>
<feature type="compositionally biased region" description="Basic and acidic residues" evidence="17">
    <location>
        <begin position="462"/>
        <end position="485"/>
    </location>
</feature>
<keyword evidence="10 16" id="KW-1133">Transmembrane helix</keyword>
<keyword evidence="8 15" id="KW-0460">Magnesium</keyword>
<dbReference type="GO" id="GO:0005886">
    <property type="term" value="C:plasma membrane"/>
    <property type="evidence" value="ECO:0007669"/>
    <property type="project" value="TreeGrafter"/>
</dbReference>
<feature type="transmembrane region" description="Helical" evidence="16">
    <location>
        <begin position="1075"/>
        <end position="1093"/>
    </location>
</feature>
<evidence type="ECO:0000256" key="17">
    <source>
        <dbReference type="SAM" id="MobiDB-lite"/>
    </source>
</evidence>
<feature type="transmembrane region" description="Helical" evidence="16">
    <location>
        <begin position="298"/>
        <end position="322"/>
    </location>
</feature>
<feature type="compositionally biased region" description="Polar residues" evidence="17">
    <location>
        <begin position="1143"/>
        <end position="1154"/>
    </location>
</feature>
<dbReference type="InterPro" id="IPR036412">
    <property type="entry name" value="HAD-like_sf"/>
</dbReference>
<reference evidence="21" key="1">
    <citation type="submission" date="2014-05" db="EMBL/GenBank/DDBJ databases">
        <title>The transcriptome of the halophilic microalga Tetraselmis sp. GSL018 isolated from the Great Salt Lake, Utah.</title>
        <authorList>
            <person name="Jinkerson R.E."/>
            <person name="D'Adamo S."/>
            <person name="Posewitz M.C."/>
        </authorList>
    </citation>
    <scope>NUCLEOTIDE SEQUENCE</scope>
    <source>
        <strain evidence="21">GSL018</strain>
    </source>
</reference>
<keyword evidence="4 16" id="KW-0812">Transmembrane</keyword>
<dbReference type="GO" id="GO:0000287">
    <property type="term" value="F:magnesium ion binding"/>
    <property type="evidence" value="ECO:0007669"/>
    <property type="project" value="UniProtKB-UniRule"/>
</dbReference>
<feature type="binding site" evidence="15">
    <location>
        <position position="418"/>
    </location>
    <ligand>
        <name>Mg(2+)</name>
        <dbReference type="ChEBI" id="CHEBI:18420"/>
    </ligand>
</feature>
<dbReference type="AlphaFoldDB" id="A0A061SF44"/>
<evidence type="ECO:0000256" key="15">
    <source>
        <dbReference type="PIRSR" id="PIRSR606539-3"/>
    </source>
</evidence>
<evidence type="ECO:0000256" key="9">
    <source>
        <dbReference type="ARBA" id="ARBA00022967"/>
    </source>
</evidence>
<dbReference type="GO" id="GO:0016887">
    <property type="term" value="F:ATP hydrolysis activity"/>
    <property type="evidence" value="ECO:0007669"/>
    <property type="project" value="InterPro"/>
</dbReference>
<keyword evidence="5 15" id="KW-0479">Metal-binding</keyword>
<dbReference type="NCBIfam" id="TIGR01494">
    <property type="entry name" value="ATPase_P-type"/>
    <property type="match status" value="1"/>
</dbReference>
<feature type="binding site" evidence="14">
    <location>
        <position position="833"/>
    </location>
    <ligand>
        <name>ATP</name>
        <dbReference type="ChEBI" id="CHEBI:30616"/>
    </ligand>
</feature>
<dbReference type="InterPro" id="IPR044492">
    <property type="entry name" value="P_typ_ATPase_HD_dom"/>
</dbReference>
<evidence type="ECO:0000256" key="5">
    <source>
        <dbReference type="ARBA" id="ARBA00022723"/>
    </source>
</evidence>
<feature type="binding site" evidence="14">
    <location>
        <position position="834"/>
    </location>
    <ligand>
        <name>ATP</name>
        <dbReference type="ChEBI" id="CHEBI:30616"/>
    </ligand>
</feature>
<dbReference type="Gene3D" id="3.40.50.1000">
    <property type="entry name" value="HAD superfamily/HAD-like"/>
    <property type="match status" value="1"/>
</dbReference>
<evidence type="ECO:0000256" key="13">
    <source>
        <dbReference type="PIRSR" id="PIRSR606539-1"/>
    </source>
</evidence>
<feature type="binding site" evidence="14">
    <location>
        <position position="418"/>
    </location>
    <ligand>
        <name>ATP</name>
        <dbReference type="ChEBI" id="CHEBI:30616"/>
    </ligand>
</feature>
<keyword evidence="9 16" id="KW-1278">Translocase</keyword>
<dbReference type="InterPro" id="IPR032631">
    <property type="entry name" value="P-type_ATPase_N"/>
</dbReference>
<dbReference type="GO" id="GO:0140326">
    <property type="term" value="F:ATPase-coupled intramembrane lipid transporter activity"/>
    <property type="evidence" value="ECO:0007669"/>
    <property type="project" value="UniProtKB-EC"/>
</dbReference>
<feature type="transmembrane region" description="Helical" evidence="16">
    <location>
        <begin position="95"/>
        <end position="113"/>
    </location>
</feature>
<dbReference type="SFLD" id="SFLDF00027">
    <property type="entry name" value="p-type_atpase"/>
    <property type="match status" value="1"/>
</dbReference>
<evidence type="ECO:0000259" key="18">
    <source>
        <dbReference type="Pfam" id="PF00122"/>
    </source>
</evidence>
<keyword evidence="6 14" id="KW-0547">Nucleotide-binding</keyword>
<keyword evidence="11 16" id="KW-0472">Membrane</keyword>
<dbReference type="Pfam" id="PF13246">
    <property type="entry name" value="Cation_ATPase"/>
    <property type="match status" value="1"/>
</dbReference>
<feature type="transmembrane region" description="Helical" evidence="16">
    <location>
        <begin position="72"/>
        <end position="89"/>
    </location>
</feature>
<feature type="domain" description="P-type ATPase C-terminal" evidence="20">
    <location>
        <begin position="856"/>
        <end position="1104"/>
    </location>
</feature>
<feature type="domain" description="P-type ATPase A" evidence="18">
    <location>
        <begin position="130"/>
        <end position="192"/>
    </location>
</feature>
<name>A0A061SF44_9CHLO</name>
<dbReference type="SUPFAM" id="SSF81653">
    <property type="entry name" value="Calcium ATPase, transduction domain A"/>
    <property type="match status" value="1"/>
</dbReference>
<evidence type="ECO:0000256" key="16">
    <source>
        <dbReference type="RuleBase" id="RU362033"/>
    </source>
</evidence>
<feature type="active site" description="4-aspartylphosphate intermediate" evidence="13">
    <location>
        <position position="418"/>
    </location>
</feature>
<dbReference type="InterPro" id="IPR023298">
    <property type="entry name" value="ATPase_P-typ_TM_dom_sf"/>
</dbReference>
<dbReference type="InterPro" id="IPR018303">
    <property type="entry name" value="ATPase_P-typ_P_site"/>
</dbReference>
<dbReference type="FunFam" id="3.40.50.1000:FF:000014">
    <property type="entry name" value="Phospholipid-transporting ATPase"/>
    <property type="match status" value="1"/>
</dbReference>
<feature type="binding site" evidence="14">
    <location>
        <position position="420"/>
    </location>
    <ligand>
        <name>ATP</name>
        <dbReference type="ChEBI" id="CHEBI:30616"/>
    </ligand>
</feature>
<dbReference type="SUPFAM" id="SSF81665">
    <property type="entry name" value="Calcium ATPase, transmembrane domain M"/>
    <property type="match status" value="1"/>
</dbReference>
<evidence type="ECO:0000256" key="11">
    <source>
        <dbReference type="ARBA" id="ARBA00023136"/>
    </source>
</evidence>
<comment type="catalytic activity">
    <reaction evidence="12 16">
        <text>ATP + H2O + phospholipidSide 1 = ADP + phosphate + phospholipidSide 2.</text>
        <dbReference type="EC" id="7.6.2.1"/>
    </reaction>
</comment>
<feature type="transmembrane region" description="Helical" evidence="16">
    <location>
        <begin position="887"/>
        <end position="907"/>
    </location>
</feature>
<dbReference type="PRINTS" id="PR00119">
    <property type="entry name" value="CATATPASE"/>
</dbReference>
<dbReference type="PANTHER" id="PTHR24092:SF218">
    <property type="entry name" value="PHOSPHOLIPID-TRANSPORTING ATPASE"/>
    <property type="match status" value="1"/>
</dbReference>
<sequence>MLPTQDEEKRTVPLRVDSSIPPVPPLRRSPDLGAIFCCGRARRPREEIDGNLVRMARYTVLNFLPLNLFQQFSRIANLYFALIAILQLIPGLAPTSWVTTVIPLGFVLSVNIAKELYDDYYRHREDLEVNSREVEVLRAAGEVERVVWKDLRVGDVVRIGRDQEVPADLVLLASEDEEGICYAETANLDGETNLKLRRCCHHGEDLAAAGGLESLADRRFIECDLPNERLYEFQGALLREGSGERVPLDESALLLRGSTLRKTAWAIGVVVYAGSDTKIQRNSIKAPRKVTRLERTMNLLVVVIFVALMLLSLFSAVMEQVYGTSFLSGTYYLEFTFQWPDLGPGFGGFLVAFLRFIILYNQLIPISLYVSLEVVKVVQCFFLNNDLGMYHAPTGTRFHCRTTTLNEELGQVKYVLSDKTGTLTENVMSFVWCSIGGEMFGRAEEEDPAGARKLSASGPGSAEKHRVAGDAELRRRLEAEPRKGRSENRRCTEFVEALAICNGVYPHWDGPEGRGSLIYQAESADEEALVEAAAELGARLLRRTTGSCVVEVQGRKLEVTIGAVFGFTSDRKRMSVVGRLPNGTCRVWCKGADNVVLGLLGPSQHCLDTTQSHLEEMSCAGFRTLCVGQRDVSKAEYNRIVAAYEEASSRTTGREAAIAEAAEAAEAGLTLLGATAVEDKLQEGVGTTVEAMLSAGLRVWVLTGDKLETAISIAVSCSLFTSDMPLVVLRGDELPENSLGVADLLGQRLQQVLQLGGSAEKGTGRGRGAGLVVDGAAMLKVLTPEAEDAFLALCRECHSVVCCRVSPRQKAKVTELVKAKERAITLAVGDGANDVGMIQAAHIGCGISGREGRAAVLSSDFSFAQFRFLRRLLLVHGHWSFRRNEQVVFYAFYKNIAYVLGNFYFSFLTAFSAQPLYDSLMIGTYNLFWTSLPTVIFAFTEQVLSAATLEAVPELYADVSGMRRPRLLRNFALWAASGLWHSLAIFWVPTLALGADSDVELLGAAVYTAAIITVNFKISLITRYWTVLMQVAVWPISVGLWFPILALASFMYTTPFRLFPDLVGVPRALFMSSEFWLGSVLLAPTIAVLPDLMTLAAKRAFFPSAVDLFQEAEDAAASREGRVGGDAVLPAGRGSDLEASGGRQMSVSAASRPSPSGELPTASMVLARCGTAG</sequence>
<dbReference type="SUPFAM" id="SSF81660">
    <property type="entry name" value="Metal cation-transporting ATPase, ATP-binding domain N"/>
    <property type="match status" value="1"/>
</dbReference>
<evidence type="ECO:0000256" key="2">
    <source>
        <dbReference type="ARBA" id="ARBA00004308"/>
    </source>
</evidence>
<evidence type="ECO:0000256" key="14">
    <source>
        <dbReference type="PIRSR" id="PIRSR606539-2"/>
    </source>
</evidence>
<dbReference type="SFLD" id="SFLDS00003">
    <property type="entry name" value="Haloacid_Dehalogenase"/>
    <property type="match status" value="1"/>
</dbReference>
<evidence type="ECO:0000256" key="12">
    <source>
        <dbReference type="ARBA" id="ARBA00034036"/>
    </source>
</evidence>
<feature type="binding site" evidence="14">
    <location>
        <position position="419"/>
    </location>
    <ligand>
        <name>ATP</name>
        <dbReference type="ChEBI" id="CHEBI:30616"/>
    </ligand>
</feature>
<feature type="binding site" evidence="14">
    <location>
        <position position="623"/>
    </location>
    <ligand>
        <name>ATP</name>
        <dbReference type="ChEBI" id="CHEBI:30616"/>
    </ligand>
</feature>
<feature type="transmembrane region" description="Helical" evidence="16">
    <location>
        <begin position="927"/>
        <end position="949"/>
    </location>
</feature>
<dbReference type="EMBL" id="GBEZ01002115">
    <property type="protein sequence ID" value="JAC82913.1"/>
    <property type="molecule type" value="Transcribed_RNA"/>
</dbReference>
<gene>
    <name evidence="21" type="primary">DRS2</name>
    <name evidence="21" type="ORF">TSPGSL018_4582</name>
</gene>
<organism evidence="21">
    <name type="scientific">Tetraselmis sp. GSL018</name>
    <dbReference type="NCBI Taxonomy" id="582737"/>
    <lineage>
        <taxon>Eukaryota</taxon>
        <taxon>Viridiplantae</taxon>
        <taxon>Chlorophyta</taxon>
        <taxon>core chlorophytes</taxon>
        <taxon>Chlorodendrophyceae</taxon>
        <taxon>Chlorodendrales</taxon>
        <taxon>Chlorodendraceae</taxon>
        <taxon>Tetraselmis</taxon>
    </lineage>
</organism>
<feature type="binding site" evidence="14">
    <location>
        <position position="705"/>
    </location>
    <ligand>
        <name>ATP</name>
        <dbReference type="ChEBI" id="CHEBI:30616"/>
    </ligand>
</feature>
<dbReference type="Pfam" id="PF00122">
    <property type="entry name" value="E1-E2_ATPase"/>
    <property type="match status" value="1"/>
</dbReference>
<feature type="binding site" evidence="15">
    <location>
        <position position="830"/>
    </location>
    <ligand>
        <name>Mg(2+)</name>
        <dbReference type="ChEBI" id="CHEBI:18420"/>
    </ligand>
</feature>
<comment type="similarity">
    <text evidence="3 16">Belongs to the cation transport ATPase (P-type) (TC 3.A.3) family. Type IV subfamily.</text>
</comment>
<feature type="binding site" evidence="14">
    <location>
        <position position="703"/>
    </location>
    <ligand>
        <name>ATP</name>
        <dbReference type="ChEBI" id="CHEBI:30616"/>
    </ligand>
</feature>
<evidence type="ECO:0000256" key="3">
    <source>
        <dbReference type="ARBA" id="ARBA00008109"/>
    </source>
</evidence>
<dbReference type="InterPro" id="IPR023299">
    <property type="entry name" value="ATPase_P-typ_cyto_dom_N"/>
</dbReference>
<protein>
    <recommendedName>
        <fullName evidence="16">Phospholipid-transporting ATPase</fullName>
        <ecNumber evidence="16">7.6.2.1</ecNumber>
    </recommendedName>
</protein>
<dbReference type="NCBIfam" id="TIGR01652">
    <property type="entry name" value="ATPase-Plipid"/>
    <property type="match status" value="1"/>
</dbReference>
<dbReference type="Pfam" id="PF16209">
    <property type="entry name" value="PhoLip_ATPase_N"/>
    <property type="match status" value="1"/>
</dbReference>
<feature type="binding site" evidence="14">
    <location>
        <position position="804"/>
    </location>
    <ligand>
        <name>ATP</name>
        <dbReference type="ChEBI" id="CHEBI:30616"/>
    </ligand>
</feature>
<comment type="cofactor">
    <cofactor evidence="15">
        <name>Mg(2+)</name>
        <dbReference type="ChEBI" id="CHEBI:18420"/>
    </cofactor>
</comment>
<evidence type="ECO:0000259" key="19">
    <source>
        <dbReference type="Pfam" id="PF16209"/>
    </source>
</evidence>
<dbReference type="InterPro" id="IPR059000">
    <property type="entry name" value="ATPase_P-type_domA"/>
</dbReference>
<evidence type="ECO:0000256" key="7">
    <source>
        <dbReference type="ARBA" id="ARBA00022840"/>
    </source>
</evidence>
<feature type="binding site" evidence="14">
    <location>
        <position position="810"/>
    </location>
    <ligand>
        <name>ATP</name>
        <dbReference type="ChEBI" id="CHEBI:30616"/>
    </ligand>
</feature>
<evidence type="ECO:0000256" key="6">
    <source>
        <dbReference type="ARBA" id="ARBA00022741"/>
    </source>
</evidence>
<feature type="transmembrane region" description="Helical" evidence="16">
    <location>
        <begin position="342"/>
        <end position="360"/>
    </location>
</feature>
<dbReference type="Pfam" id="PF16212">
    <property type="entry name" value="PhoLip_ATPase_C"/>
    <property type="match status" value="1"/>
</dbReference>
<feature type="binding site" evidence="14">
    <location>
        <position position="567"/>
    </location>
    <ligand>
        <name>ATP</name>
        <dbReference type="ChEBI" id="CHEBI:30616"/>
    </ligand>
</feature>
<comment type="subcellular location">
    <subcellularLocation>
        <location evidence="2">Endomembrane system</location>
    </subcellularLocation>
    <subcellularLocation>
        <location evidence="1 16">Membrane</location>
        <topology evidence="1 16">Multi-pass membrane protein</topology>
    </subcellularLocation>
</comment>
<feature type="binding site" evidence="14">
    <location>
        <position position="526"/>
    </location>
    <ligand>
        <name>ATP</name>
        <dbReference type="ChEBI" id="CHEBI:30616"/>
    </ligand>
</feature>
<evidence type="ECO:0000256" key="4">
    <source>
        <dbReference type="ARBA" id="ARBA00022692"/>
    </source>
</evidence>
<dbReference type="InterPro" id="IPR001757">
    <property type="entry name" value="P_typ_ATPase"/>
</dbReference>
<feature type="binding site" evidence="15">
    <location>
        <position position="420"/>
    </location>
    <ligand>
        <name>Mg(2+)</name>
        <dbReference type="ChEBI" id="CHEBI:18420"/>
    </ligand>
</feature>
<dbReference type="Gene3D" id="2.70.150.10">
    <property type="entry name" value="Calcium-transporting ATPase, cytoplasmic transduction domain A"/>
    <property type="match status" value="1"/>
</dbReference>
<dbReference type="SFLD" id="SFLDG00002">
    <property type="entry name" value="C1.7:_P-type_atpase_like"/>
    <property type="match status" value="1"/>
</dbReference>
<accession>A0A061SF44</accession>
<evidence type="ECO:0000256" key="1">
    <source>
        <dbReference type="ARBA" id="ARBA00004141"/>
    </source>
</evidence>
<dbReference type="SUPFAM" id="SSF56784">
    <property type="entry name" value="HAD-like"/>
    <property type="match status" value="1"/>
</dbReference>
<evidence type="ECO:0000256" key="8">
    <source>
        <dbReference type="ARBA" id="ARBA00022842"/>
    </source>
</evidence>
<dbReference type="InterPro" id="IPR023214">
    <property type="entry name" value="HAD_sf"/>
</dbReference>
<dbReference type="EC" id="7.6.2.1" evidence="16"/>
<dbReference type="InterPro" id="IPR006539">
    <property type="entry name" value="P-type_ATPase_IV"/>
</dbReference>
<evidence type="ECO:0000313" key="21">
    <source>
        <dbReference type="EMBL" id="JAC82913.1"/>
    </source>
</evidence>
<evidence type="ECO:0000256" key="10">
    <source>
        <dbReference type="ARBA" id="ARBA00022989"/>
    </source>
</evidence>
<feature type="binding site" evidence="14">
    <location>
        <position position="590"/>
    </location>
    <ligand>
        <name>ATP</name>
        <dbReference type="ChEBI" id="CHEBI:30616"/>
    </ligand>
</feature>
<proteinExistence type="inferred from homology"/>
<feature type="binding site" evidence="14">
    <location>
        <position position="704"/>
    </location>
    <ligand>
        <name>ATP</name>
        <dbReference type="ChEBI" id="CHEBI:30616"/>
    </ligand>
</feature>